<evidence type="ECO:0000313" key="4">
    <source>
        <dbReference type="Proteomes" id="UP000005666"/>
    </source>
</evidence>
<dbReference type="RefSeq" id="XP_003684617.1">
    <property type="nucleotide sequence ID" value="XM_003684569.1"/>
</dbReference>
<feature type="compositionally biased region" description="Acidic residues" evidence="1">
    <location>
        <begin position="369"/>
        <end position="382"/>
    </location>
</feature>
<dbReference type="Gene3D" id="1.10.8.10">
    <property type="entry name" value="DNA helicase RuvA subunit, C-terminal domain"/>
    <property type="match status" value="1"/>
</dbReference>
<sequence>MSEKELDINAIAEDVEDISLEEEKATPEEEVKLVNEQMEEEEVNPETKNDAEEDSAPPLPARKPTPELASEVQDINPLFRQLKDAFPSIEDVYINTVLIASQGDMDKSFNAMLYLSDPKDSGITVPSTPLSKSSTRKDNRSAMSQYEQDELLARQLSEKFNSSKTGRKYERDEQQRSDQRRRERQRRQNSQLTAAERREYYDEGDDSWSQFLEKDLPEIKDMANKQIQETAQKLNNWFGGVKKNLSNMSDEYGNPDSYYDEDVRRTAGGNAQRPQSKERFNSFGARVGDDSLERHGISLRTDDGYEDIPPQLPTRTRTKDSFENKGSVTPEPKKNVVAQTTYIDTPENKKYQAITPEPIPGKIQMNVNPDDDDFLINSDDEI</sequence>
<dbReference type="PANTHER" id="PTHR16461">
    <property type="entry name" value="TOLL-INTERACTING PROTEIN"/>
    <property type="match status" value="1"/>
</dbReference>
<protein>
    <recommendedName>
        <fullName evidence="2">CUE domain-containing protein</fullName>
    </recommendedName>
</protein>
<feature type="region of interest" description="Disordered" evidence="1">
    <location>
        <begin position="1"/>
        <end position="68"/>
    </location>
</feature>
<proteinExistence type="predicted"/>
<organism evidence="3 4">
    <name type="scientific">Tetrapisispora phaffii (strain ATCC 24235 / CBS 4417 / NBRC 1672 / NRRL Y-8282 / UCD 70-5)</name>
    <name type="common">Yeast</name>
    <name type="synonym">Fabospora phaffii</name>
    <dbReference type="NCBI Taxonomy" id="1071381"/>
    <lineage>
        <taxon>Eukaryota</taxon>
        <taxon>Fungi</taxon>
        <taxon>Dikarya</taxon>
        <taxon>Ascomycota</taxon>
        <taxon>Saccharomycotina</taxon>
        <taxon>Saccharomycetes</taxon>
        <taxon>Saccharomycetales</taxon>
        <taxon>Saccharomycetaceae</taxon>
        <taxon>Tetrapisispora</taxon>
    </lineage>
</organism>
<reference evidence="3 4" key="1">
    <citation type="journal article" date="2011" name="Proc. Natl. Acad. Sci. U.S.A.">
        <title>Evolutionary erosion of yeast sex chromosomes by mating-type switching accidents.</title>
        <authorList>
            <person name="Gordon J.L."/>
            <person name="Armisen D."/>
            <person name="Proux-Wera E."/>
            <person name="Oheigeartaigh S.S."/>
            <person name="Byrne K.P."/>
            <person name="Wolfe K.H."/>
        </authorList>
    </citation>
    <scope>NUCLEOTIDE SEQUENCE [LARGE SCALE GENOMIC DNA]</scope>
    <source>
        <strain evidence="4">ATCC 24235 / CBS 4417 / NBRC 1672 / NRRL Y-8282 / UCD 70-5</strain>
    </source>
</reference>
<feature type="region of interest" description="Disordered" evidence="1">
    <location>
        <begin position="348"/>
        <end position="382"/>
    </location>
</feature>
<evidence type="ECO:0000313" key="3">
    <source>
        <dbReference type="EMBL" id="CCE62183.1"/>
    </source>
</evidence>
<dbReference type="KEGG" id="tpf:TPHA_0C00260"/>
<feature type="region of interest" description="Disordered" evidence="1">
    <location>
        <begin position="158"/>
        <end position="204"/>
    </location>
</feature>
<dbReference type="GO" id="GO:0005737">
    <property type="term" value="C:cytoplasm"/>
    <property type="evidence" value="ECO:0007669"/>
    <property type="project" value="TreeGrafter"/>
</dbReference>
<dbReference type="InterPro" id="IPR009060">
    <property type="entry name" value="UBA-like_sf"/>
</dbReference>
<dbReference type="SMART" id="SM00546">
    <property type="entry name" value="CUE"/>
    <property type="match status" value="1"/>
</dbReference>
<dbReference type="GO" id="GO:0006511">
    <property type="term" value="P:ubiquitin-dependent protein catabolic process"/>
    <property type="evidence" value="ECO:0007669"/>
    <property type="project" value="TreeGrafter"/>
</dbReference>
<dbReference type="InterPro" id="IPR003892">
    <property type="entry name" value="CUE"/>
</dbReference>
<feature type="compositionally biased region" description="Basic and acidic residues" evidence="1">
    <location>
        <begin position="167"/>
        <end position="181"/>
    </location>
</feature>
<dbReference type="Proteomes" id="UP000005666">
    <property type="component" value="Chromosome 3"/>
</dbReference>
<accession>G8BR07</accession>
<dbReference type="GeneID" id="11535207"/>
<dbReference type="EMBL" id="HE612858">
    <property type="protein sequence ID" value="CCE62183.1"/>
    <property type="molecule type" value="Genomic_DNA"/>
</dbReference>
<feature type="region of interest" description="Disordered" evidence="1">
    <location>
        <begin position="300"/>
        <end position="331"/>
    </location>
</feature>
<feature type="region of interest" description="Disordered" evidence="1">
    <location>
        <begin position="252"/>
        <end position="276"/>
    </location>
</feature>
<keyword evidence="4" id="KW-1185">Reference proteome</keyword>
<dbReference type="GO" id="GO:0043130">
    <property type="term" value="F:ubiquitin binding"/>
    <property type="evidence" value="ECO:0007669"/>
    <property type="project" value="InterPro"/>
</dbReference>
<evidence type="ECO:0000259" key="2">
    <source>
        <dbReference type="PROSITE" id="PS51140"/>
    </source>
</evidence>
<feature type="region of interest" description="Disordered" evidence="1">
    <location>
        <begin position="116"/>
        <end position="146"/>
    </location>
</feature>
<dbReference type="STRING" id="1071381.G8BR07"/>
<dbReference type="AlphaFoldDB" id="G8BR07"/>
<feature type="compositionally biased region" description="Polar residues" evidence="1">
    <location>
        <begin position="124"/>
        <end position="133"/>
    </location>
</feature>
<dbReference type="eggNOG" id="KOG0504">
    <property type="taxonomic scope" value="Eukaryota"/>
</dbReference>
<evidence type="ECO:0000256" key="1">
    <source>
        <dbReference type="SAM" id="MobiDB-lite"/>
    </source>
</evidence>
<dbReference type="OMA" id="KKWQPLP"/>
<dbReference type="GO" id="GO:0031624">
    <property type="term" value="F:ubiquitin conjugating enzyme binding"/>
    <property type="evidence" value="ECO:0007669"/>
    <property type="project" value="TreeGrafter"/>
</dbReference>
<feature type="domain" description="CUE" evidence="2">
    <location>
        <begin position="74"/>
        <end position="117"/>
    </location>
</feature>
<dbReference type="SUPFAM" id="SSF46934">
    <property type="entry name" value="UBA-like"/>
    <property type="match status" value="1"/>
</dbReference>
<dbReference type="Pfam" id="PF02845">
    <property type="entry name" value="CUE"/>
    <property type="match status" value="1"/>
</dbReference>
<dbReference type="PROSITE" id="PS51140">
    <property type="entry name" value="CUE"/>
    <property type="match status" value="1"/>
</dbReference>
<dbReference type="HOGENOM" id="CLU_052404_0_0_1"/>
<name>G8BR07_TETPH</name>
<gene>
    <name evidence="3" type="primary">TPHA0C00260</name>
    <name evidence="3" type="ordered locus">TPHA_0C00260</name>
</gene>
<feature type="compositionally biased region" description="Basic and acidic residues" evidence="1">
    <location>
        <begin position="21"/>
        <end position="33"/>
    </location>
</feature>
<dbReference type="OrthoDB" id="9942608at2759"/>
<dbReference type="PANTHER" id="PTHR16461:SF5">
    <property type="entry name" value="TOLL-INTERACTING PROTEIN"/>
    <property type="match status" value="1"/>
</dbReference>